<evidence type="ECO:0000313" key="1">
    <source>
        <dbReference type="EMBL" id="MFL9466506.1"/>
    </source>
</evidence>
<organism evidence="1 2">
    <name type="scientific">Scytonema tolypothrichoides VB-61278_2</name>
    <dbReference type="NCBI Taxonomy" id="3232314"/>
    <lineage>
        <taxon>Bacteria</taxon>
        <taxon>Bacillati</taxon>
        <taxon>Cyanobacteriota</taxon>
        <taxon>Cyanophyceae</taxon>
        <taxon>Nostocales</taxon>
        <taxon>Scytonemataceae</taxon>
        <taxon>Scytonema</taxon>
    </lineage>
</organism>
<proteinExistence type="predicted"/>
<name>A0ABW8WZN9_9CYAN</name>
<dbReference type="RefSeq" id="WP_408019957.1">
    <property type="nucleotide sequence ID" value="NZ_JBFQGM010000025.1"/>
</dbReference>
<gene>
    <name evidence="1" type="ORF">AB0759_38610</name>
</gene>
<sequence length="117" mass="12641">MKNLIVGSISALLLSTISPHVVRAEQTAYNPTVWGETSSNLARISPVGLVHSAYRGQLQSQGIPSYNDFQTAYQSKLFSAVDIVRSAVKSNLLPQQALADSGYINAVAQQLDFFGNK</sequence>
<reference evidence="1 2" key="1">
    <citation type="submission" date="2024-07" db="EMBL/GenBank/DDBJ databases">
        <authorList>
            <person name="Tripathy S."/>
        </authorList>
    </citation>
    <scope>NUCLEOTIDE SEQUENCE [LARGE SCALE GENOMIC DNA]</scope>
    <source>
        <strain evidence="1 2">VB-61278_2</strain>
    </source>
</reference>
<keyword evidence="2" id="KW-1185">Reference proteome</keyword>
<evidence type="ECO:0008006" key="3">
    <source>
        <dbReference type="Google" id="ProtNLM"/>
    </source>
</evidence>
<dbReference type="EMBL" id="JBFQGM010000025">
    <property type="protein sequence ID" value="MFL9466506.1"/>
    <property type="molecule type" value="Genomic_DNA"/>
</dbReference>
<comment type="caution">
    <text evidence="1">The sequence shown here is derived from an EMBL/GenBank/DDBJ whole genome shotgun (WGS) entry which is preliminary data.</text>
</comment>
<evidence type="ECO:0000313" key="2">
    <source>
        <dbReference type="Proteomes" id="UP001628874"/>
    </source>
</evidence>
<accession>A0ABW8WZN9</accession>
<dbReference type="Proteomes" id="UP001628874">
    <property type="component" value="Unassembled WGS sequence"/>
</dbReference>
<protein>
    <recommendedName>
        <fullName evidence="3">SLH domain-containing protein</fullName>
    </recommendedName>
</protein>